<organism evidence="1 2">
    <name type="scientific">Phakopsora pachyrhizi</name>
    <name type="common">Asian soybean rust disease fungus</name>
    <dbReference type="NCBI Taxonomy" id="170000"/>
    <lineage>
        <taxon>Eukaryota</taxon>
        <taxon>Fungi</taxon>
        <taxon>Dikarya</taxon>
        <taxon>Basidiomycota</taxon>
        <taxon>Pucciniomycotina</taxon>
        <taxon>Pucciniomycetes</taxon>
        <taxon>Pucciniales</taxon>
        <taxon>Phakopsoraceae</taxon>
        <taxon>Phakopsora</taxon>
    </lineage>
</organism>
<evidence type="ECO:0000313" key="1">
    <source>
        <dbReference type="EMBL" id="CAH7668542.1"/>
    </source>
</evidence>
<feature type="non-terminal residue" evidence="1">
    <location>
        <position position="1"/>
    </location>
</feature>
<gene>
    <name evidence="1" type="ORF">PPACK8108_LOCUS3059</name>
</gene>
<sequence>SDRLMRSRGMEFDEKGLKVKTRIDLNQEQLIQLASNRAQSIKSKIENSEGLISFGKKEFN</sequence>
<dbReference type="AlphaFoldDB" id="A0AAV0ALY4"/>
<protein>
    <submittedName>
        <fullName evidence="1">Uncharacterized protein</fullName>
    </submittedName>
</protein>
<evidence type="ECO:0000313" key="2">
    <source>
        <dbReference type="Proteomes" id="UP001153365"/>
    </source>
</evidence>
<name>A0AAV0ALY4_PHAPC</name>
<comment type="caution">
    <text evidence="1">The sequence shown here is derived from an EMBL/GenBank/DDBJ whole genome shotgun (WGS) entry which is preliminary data.</text>
</comment>
<proteinExistence type="predicted"/>
<dbReference type="EMBL" id="CALTRL010000540">
    <property type="protein sequence ID" value="CAH7668542.1"/>
    <property type="molecule type" value="Genomic_DNA"/>
</dbReference>
<reference evidence="1" key="1">
    <citation type="submission" date="2022-06" db="EMBL/GenBank/DDBJ databases">
        <authorList>
            <consortium name="SYNGENTA / RWTH Aachen University"/>
        </authorList>
    </citation>
    <scope>NUCLEOTIDE SEQUENCE</scope>
</reference>
<keyword evidence="2" id="KW-1185">Reference proteome</keyword>
<dbReference type="Proteomes" id="UP001153365">
    <property type="component" value="Unassembled WGS sequence"/>
</dbReference>
<accession>A0AAV0ALY4</accession>